<dbReference type="STRING" id="50990.A0A4Y7QEU0"/>
<evidence type="ECO:0000256" key="1">
    <source>
        <dbReference type="ARBA" id="ARBA00006395"/>
    </source>
</evidence>
<dbReference type="InterPro" id="IPR049363">
    <property type="entry name" value="RMI1_N"/>
</dbReference>
<dbReference type="VEuPathDB" id="FungiDB:BD410DRAFT_765526"/>
<dbReference type="GO" id="GO:0016604">
    <property type="term" value="C:nuclear body"/>
    <property type="evidence" value="ECO:0007669"/>
    <property type="project" value="TreeGrafter"/>
</dbReference>
<gene>
    <name evidence="5" type="ORF">BD410DRAFT_765526</name>
</gene>
<dbReference type="EMBL" id="ML170163">
    <property type="protein sequence ID" value="TDL25791.1"/>
    <property type="molecule type" value="Genomic_DNA"/>
</dbReference>
<dbReference type="PANTHER" id="PTHR14790">
    <property type="entry name" value="RECQ-MEDIATED GENOME INSTABILITY PROTEIN 1 RMI1"/>
    <property type="match status" value="1"/>
</dbReference>
<evidence type="ECO:0000313" key="6">
    <source>
        <dbReference type="Proteomes" id="UP000294933"/>
    </source>
</evidence>
<accession>A0A4Y7QEU0</accession>
<keyword evidence="6" id="KW-1185">Reference proteome</keyword>
<dbReference type="GO" id="GO:0000724">
    <property type="term" value="P:double-strand break repair via homologous recombination"/>
    <property type="evidence" value="ECO:0007669"/>
    <property type="project" value="TreeGrafter"/>
</dbReference>
<dbReference type="OrthoDB" id="341511at2759"/>
<feature type="domain" description="RecQ mediated genome instability protein 1 OB-fold" evidence="3">
    <location>
        <begin position="69"/>
        <end position="176"/>
    </location>
</feature>
<dbReference type="InterPro" id="IPR013894">
    <property type="entry name" value="RMI1_OB"/>
</dbReference>
<name>A0A4Y7QEU0_9AGAM</name>
<dbReference type="GO" id="GO:0000712">
    <property type="term" value="P:resolution of meiotic recombination intermediates"/>
    <property type="evidence" value="ECO:0007669"/>
    <property type="project" value="TreeGrafter"/>
</dbReference>
<protein>
    <recommendedName>
        <fullName evidence="2">RecQ-mediated genome instability protein 1</fullName>
    </recommendedName>
</protein>
<dbReference type="AlphaFoldDB" id="A0A4Y7QEU0"/>
<dbReference type="Pfam" id="PF08585">
    <property type="entry name" value="RMI1_N_C"/>
    <property type="match status" value="1"/>
</dbReference>
<dbReference type="GO" id="GO:0031422">
    <property type="term" value="C:RecQ family helicase-topoisomerase III complex"/>
    <property type="evidence" value="ECO:0007669"/>
    <property type="project" value="TreeGrafter"/>
</dbReference>
<dbReference type="PANTHER" id="PTHR14790:SF15">
    <property type="entry name" value="RECQ-MEDIATED GENOME INSTABILITY PROTEIN 1"/>
    <property type="match status" value="1"/>
</dbReference>
<evidence type="ECO:0000259" key="3">
    <source>
        <dbReference type="Pfam" id="PF08585"/>
    </source>
</evidence>
<evidence type="ECO:0000313" key="5">
    <source>
        <dbReference type="EMBL" id="TDL25791.1"/>
    </source>
</evidence>
<dbReference type="Proteomes" id="UP000294933">
    <property type="component" value="Unassembled WGS sequence"/>
</dbReference>
<evidence type="ECO:0000259" key="4">
    <source>
        <dbReference type="Pfam" id="PF21000"/>
    </source>
</evidence>
<sequence length="191" mass="21065">MVPQNIVQWISQNYPKPTVDPDWLEACYQWILDELHLNPASQLDEIIANVETQLLESDLGDSMLRGTGLPTNLAAQNNVRLRGPPVLVEIVSITEIASSAFSLLNVRQTRVDREDLAGLGEDDAAAEDEGPIPRYPRGMLRMELSDGSVTLPAIEYRSLPQLQLGETPLGFKVYLCSLTQSVYSVELADGT</sequence>
<dbReference type="InterPro" id="IPR042470">
    <property type="entry name" value="RMI1_N_C_sf"/>
</dbReference>
<feature type="domain" description="RMI1 N-terminal" evidence="4">
    <location>
        <begin position="15"/>
        <end position="60"/>
    </location>
</feature>
<dbReference type="SMART" id="SM01161">
    <property type="entry name" value="DUF1767"/>
    <property type="match status" value="1"/>
</dbReference>
<evidence type="ECO:0000256" key="2">
    <source>
        <dbReference type="ARBA" id="ARBA00018987"/>
    </source>
</evidence>
<reference evidence="5 6" key="1">
    <citation type="submission" date="2018-06" db="EMBL/GenBank/DDBJ databases">
        <title>A transcriptomic atlas of mushroom development highlights an independent origin of complex multicellularity.</title>
        <authorList>
            <consortium name="DOE Joint Genome Institute"/>
            <person name="Krizsan K."/>
            <person name="Almasi E."/>
            <person name="Merenyi Z."/>
            <person name="Sahu N."/>
            <person name="Viragh M."/>
            <person name="Koszo T."/>
            <person name="Mondo S."/>
            <person name="Kiss B."/>
            <person name="Balint B."/>
            <person name="Kues U."/>
            <person name="Barry K."/>
            <person name="Hegedus J.C."/>
            <person name="Henrissat B."/>
            <person name="Johnson J."/>
            <person name="Lipzen A."/>
            <person name="Ohm R."/>
            <person name="Nagy I."/>
            <person name="Pangilinan J."/>
            <person name="Yan J."/>
            <person name="Xiong Y."/>
            <person name="Grigoriev I.V."/>
            <person name="Hibbett D.S."/>
            <person name="Nagy L.G."/>
        </authorList>
    </citation>
    <scope>NUCLEOTIDE SEQUENCE [LARGE SCALE GENOMIC DNA]</scope>
    <source>
        <strain evidence="5 6">SZMC22713</strain>
    </source>
</reference>
<dbReference type="Pfam" id="PF21000">
    <property type="entry name" value="RMI1_N_N"/>
    <property type="match status" value="1"/>
</dbReference>
<organism evidence="5 6">
    <name type="scientific">Rickenella mellea</name>
    <dbReference type="NCBI Taxonomy" id="50990"/>
    <lineage>
        <taxon>Eukaryota</taxon>
        <taxon>Fungi</taxon>
        <taxon>Dikarya</taxon>
        <taxon>Basidiomycota</taxon>
        <taxon>Agaricomycotina</taxon>
        <taxon>Agaricomycetes</taxon>
        <taxon>Hymenochaetales</taxon>
        <taxon>Rickenellaceae</taxon>
        <taxon>Rickenella</taxon>
    </lineage>
</organism>
<proteinExistence type="inferred from homology"/>
<comment type="similarity">
    <text evidence="1">Belongs to the RMI1 family.</text>
</comment>
<dbReference type="Gene3D" id="2.40.50.770">
    <property type="entry name" value="RecQ-mediated genome instability protein Rmi1, C-terminal domain"/>
    <property type="match status" value="1"/>
</dbReference>